<feature type="region of interest" description="Disordered" evidence="1">
    <location>
        <begin position="455"/>
        <end position="498"/>
    </location>
</feature>
<keyword evidence="2" id="KW-0472">Membrane</keyword>
<protein>
    <submittedName>
        <fullName evidence="3">Uncharacterized protein</fullName>
    </submittedName>
</protein>
<feature type="region of interest" description="Disordered" evidence="1">
    <location>
        <begin position="1"/>
        <end position="50"/>
    </location>
</feature>
<accession>A0AAN7ZQY4</accession>
<feature type="compositionally biased region" description="Low complexity" evidence="1">
    <location>
        <begin position="560"/>
        <end position="569"/>
    </location>
</feature>
<feature type="compositionally biased region" description="Low complexity" evidence="1">
    <location>
        <begin position="85"/>
        <end position="201"/>
    </location>
</feature>
<reference evidence="3" key="1">
    <citation type="submission" date="2023-08" db="EMBL/GenBank/DDBJ databases">
        <title>Black Yeasts Isolated from many extreme environments.</title>
        <authorList>
            <person name="Coleine C."/>
            <person name="Stajich J.E."/>
            <person name="Selbmann L."/>
        </authorList>
    </citation>
    <scope>NUCLEOTIDE SEQUENCE</scope>
    <source>
        <strain evidence="3">CCFEE 5810</strain>
    </source>
</reference>
<name>A0AAN7ZQY4_9PEZI</name>
<feature type="region of interest" description="Disordered" evidence="1">
    <location>
        <begin position="319"/>
        <end position="370"/>
    </location>
</feature>
<proteinExistence type="predicted"/>
<gene>
    <name evidence="3" type="ORF">LTR97_000572</name>
</gene>
<feature type="region of interest" description="Disordered" evidence="1">
    <location>
        <begin position="411"/>
        <end position="430"/>
    </location>
</feature>
<evidence type="ECO:0000256" key="2">
    <source>
        <dbReference type="SAM" id="Phobius"/>
    </source>
</evidence>
<evidence type="ECO:0000256" key="1">
    <source>
        <dbReference type="SAM" id="MobiDB-lite"/>
    </source>
</evidence>
<feature type="region of interest" description="Disordered" evidence="1">
    <location>
        <begin position="69"/>
        <end position="201"/>
    </location>
</feature>
<organism evidence="3 4">
    <name type="scientific">Elasticomyces elasticus</name>
    <dbReference type="NCBI Taxonomy" id="574655"/>
    <lineage>
        <taxon>Eukaryota</taxon>
        <taxon>Fungi</taxon>
        <taxon>Dikarya</taxon>
        <taxon>Ascomycota</taxon>
        <taxon>Pezizomycotina</taxon>
        <taxon>Dothideomycetes</taxon>
        <taxon>Dothideomycetidae</taxon>
        <taxon>Mycosphaerellales</taxon>
        <taxon>Teratosphaeriaceae</taxon>
        <taxon>Elasticomyces</taxon>
    </lineage>
</organism>
<evidence type="ECO:0000313" key="4">
    <source>
        <dbReference type="Proteomes" id="UP001310594"/>
    </source>
</evidence>
<feature type="transmembrane region" description="Helical" evidence="2">
    <location>
        <begin position="375"/>
        <end position="397"/>
    </location>
</feature>
<feature type="region of interest" description="Disordered" evidence="1">
    <location>
        <begin position="539"/>
        <end position="610"/>
    </location>
</feature>
<keyword evidence="2" id="KW-0812">Transmembrane</keyword>
<sequence length="610" mass="61209">MAPPHKRRKLSESSSRDGIIFEGETARPAPTLSHGVSHLTHAHAASGSRQVPQRIEEVHLQIYQLAVGAADSNEVLHRRQGTGVSSETASVTSDSSSTAQSTTTDSASTTEVTSSAASTESASTSGSTDTSSSASSTDSISSTSSDSASTSSERTTSSNDSTSASSTSNSRLGSTASGFIDSSPTAGSASSTNSSSSDTATLTGTVTSLSSASFARNTTSALIVQDSSTTYTTRTTIDLNSSASRSGSRTSDSSSQTLGAAFYLATLDNGRVETLSRSSDSYITTFSDGSQATVPAATGSYVTATGTDGVTSVVYETTSAAASGSGGDPSTITSVATIGGAGQQGSATSSSHSSTRTGSSGGGSGSTTTAPPGTIAGGVVGGAAGLAVIVLIAMLFLRWYRRRSHIGHHALPPNAGVSPSPDHAMEVSRGGPGMAERAGLMPAMAAVPAIFRHSNKSREVGPPPSERSFTRVSGRKLPSSFSPGMSTNSPPPNMPLTDADANLSTTSFYRDSTGFYGGGDSSVSPGSGVAALGAGAEQMTLSPGPQRRPTVHTGGPYVLSPPSSSPTSPRMGSDMPSSPPGTAATTATFERSDTPSSLDPSRGSRFTEEV</sequence>
<feature type="compositionally biased region" description="Polar residues" evidence="1">
    <location>
        <begin position="479"/>
        <end position="488"/>
    </location>
</feature>
<feature type="compositionally biased region" description="Low complexity" evidence="1">
    <location>
        <begin position="344"/>
        <end position="358"/>
    </location>
</feature>
<dbReference type="Proteomes" id="UP001310594">
    <property type="component" value="Unassembled WGS sequence"/>
</dbReference>
<keyword evidence="2" id="KW-1133">Transmembrane helix</keyword>
<dbReference type="EMBL" id="JAVRQU010000001">
    <property type="protein sequence ID" value="KAK5708032.1"/>
    <property type="molecule type" value="Genomic_DNA"/>
</dbReference>
<evidence type="ECO:0000313" key="3">
    <source>
        <dbReference type="EMBL" id="KAK5708032.1"/>
    </source>
</evidence>
<comment type="caution">
    <text evidence="3">The sequence shown here is derived from an EMBL/GenBank/DDBJ whole genome shotgun (WGS) entry which is preliminary data.</text>
</comment>
<dbReference type="AlphaFoldDB" id="A0AAN7ZQY4"/>